<dbReference type="Gene3D" id="1.10.260.40">
    <property type="entry name" value="lambda repressor-like DNA-binding domains"/>
    <property type="match status" value="1"/>
</dbReference>
<evidence type="ECO:0000313" key="3">
    <source>
        <dbReference type="EMBL" id="NFU59501.1"/>
    </source>
</evidence>
<sequence>MFVTLKEQLQNIDKTMYWLSKKTGISQNAIGKLANNKSTSITFDNLQKICLALKCTPNDILKID</sequence>
<dbReference type="Pfam" id="PF13443">
    <property type="entry name" value="HTH_26"/>
    <property type="match status" value="1"/>
</dbReference>
<dbReference type="InterPro" id="IPR010982">
    <property type="entry name" value="Lambda_DNA-bd_dom_sf"/>
</dbReference>
<dbReference type="CDD" id="cd00093">
    <property type="entry name" value="HTH_XRE"/>
    <property type="match status" value="1"/>
</dbReference>
<dbReference type="PROSITE" id="PS50943">
    <property type="entry name" value="HTH_CROC1"/>
    <property type="match status" value="1"/>
</dbReference>
<evidence type="ECO:0000259" key="1">
    <source>
        <dbReference type="PROSITE" id="PS50943"/>
    </source>
</evidence>
<dbReference type="SMART" id="SM00530">
    <property type="entry name" value="HTH_XRE"/>
    <property type="match status" value="1"/>
</dbReference>
<protein>
    <submittedName>
        <fullName evidence="2">Helix-turn-helix transcriptional regulator</fullName>
    </submittedName>
</protein>
<dbReference type="SUPFAM" id="SSF47413">
    <property type="entry name" value="lambda repressor-like DNA-binding domains"/>
    <property type="match status" value="1"/>
</dbReference>
<name>A0A6G4D9K5_CLOBO</name>
<dbReference type="PANTHER" id="PTHR37301">
    <property type="entry name" value="DNA-BINDING PROTEIN-RELATED"/>
    <property type="match status" value="1"/>
</dbReference>
<dbReference type="PANTHER" id="PTHR37301:SF1">
    <property type="entry name" value="DNA-BINDING PROTEIN"/>
    <property type="match status" value="1"/>
</dbReference>
<dbReference type="Proteomes" id="UP000785180">
    <property type="component" value="Unassembled WGS sequence"/>
</dbReference>
<comment type="caution">
    <text evidence="2">The sequence shown here is derived from an EMBL/GenBank/DDBJ whole genome shotgun (WGS) entry which is preliminary data.</text>
</comment>
<gene>
    <name evidence="2" type="ORF">FCV13_06160</name>
    <name evidence="3" type="ORF">FDF67_04640</name>
</gene>
<dbReference type="InterPro" id="IPR001387">
    <property type="entry name" value="Cro/C1-type_HTH"/>
</dbReference>
<feature type="domain" description="HTH cro/C1-type" evidence="1">
    <location>
        <begin position="19"/>
        <end position="60"/>
    </location>
</feature>
<reference evidence="2" key="1">
    <citation type="submission" date="2019-04" db="EMBL/GenBank/DDBJ databases">
        <title>Genome sequencing of Clostridium botulinum Groups I-IV and Clostridium butyricum.</title>
        <authorList>
            <person name="Brunt J."/>
            <person name="Van Vliet A.H.M."/>
            <person name="Stringer S.C."/>
            <person name="Carter A.T."/>
            <person name="Peck M.W."/>
        </authorList>
    </citation>
    <scope>NUCLEOTIDE SEQUENCE</scope>
    <source>
        <strain evidence="3">7221C</strain>
        <strain evidence="2">Colworth BL165</strain>
    </source>
</reference>
<organism evidence="2">
    <name type="scientific">Clostridium botulinum</name>
    <dbReference type="NCBI Taxonomy" id="1491"/>
    <lineage>
        <taxon>Bacteria</taxon>
        <taxon>Bacillati</taxon>
        <taxon>Bacillota</taxon>
        <taxon>Clostridia</taxon>
        <taxon>Eubacteriales</taxon>
        <taxon>Clostridiaceae</taxon>
        <taxon>Clostridium</taxon>
    </lineage>
</organism>
<dbReference type="AlphaFoldDB" id="A0A6G4D9K5"/>
<dbReference type="GO" id="GO:0003677">
    <property type="term" value="F:DNA binding"/>
    <property type="evidence" value="ECO:0007669"/>
    <property type="project" value="InterPro"/>
</dbReference>
<evidence type="ECO:0000313" key="2">
    <source>
        <dbReference type="EMBL" id="NFD87608.1"/>
    </source>
</evidence>
<dbReference type="EMBL" id="SWNS01000004">
    <property type="protein sequence ID" value="NFD87608.1"/>
    <property type="molecule type" value="Genomic_DNA"/>
</dbReference>
<dbReference type="EMBL" id="SXDK01000004">
    <property type="protein sequence ID" value="NFU59501.1"/>
    <property type="molecule type" value="Genomic_DNA"/>
</dbReference>
<accession>A0A6G4D9K5</accession>
<proteinExistence type="predicted"/>